<organism evidence="1 2">
    <name type="scientific">Nephila pilipes</name>
    <name type="common">Giant wood spider</name>
    <name type="synonym">Nephila maculata</name>
    <dbReference type="NCBI Taxonomy" id="299642"/>
    <lineage>
        <taxon>Eukaryota</taxon>
        <taxon>Metazoa</taxon>
        <taxon>Ecdysozoa</taxon>
        <taxon>Arthropoda</taxon>
        <taxon>Chelicerata</taxon>
        <taxon>Arachnida</taxon>
        <taxon>Araneae</taxon>
        <taxon>Araneomorphae</taxon>
        <taxon>Entelegynae</taxon>
        <taxon>Araneoidea</taxon>
        <taxon>Nephilidae</taxon>
        <taxon>Nephila</taxon>
    </lineage>
</organism>
<reference evidence="1" key="1">
    <citation type="submission" date="2020-08" db="EMBL/GenBank/DDBJ databases">
        <title>Multicomponent nature underlies the extraordinary mechanical properties of spider dragline silk.</title>
        <authorList>
            <person name="Kono N."/>
            <person name="Nakamura H."/>
            <person name="Mori M."/>
            <person name="Yoshida Y."/>
            <person name="Ohtoshi R."/>
            <person name="Malay A.D."/>
            <person name="Moran D.A.P."/>
            <person name="Tomita M."/>
            <person name="Numata K."/>
            <person name="Arakawa K."/>
        </authorList>
    </citation>
    <scope>NUCLEOTIDE SEQUENCE</scope>
</reference>
<accession>A0A8X6TLT6</accession>
<protein>
    <submittedName>
        <fullName evidence="1">Uncharacterized protein</fullName>
    </submittedName>
</protein>
<sequence length="278" mass="31085">MAAVNGFVYGVCEKNNSTRPAEGNFGLLKVTPVKRITCMSTKGNLLRDSNIGTTPIKGFRKTFQDKTVRAMEIICTINSTAELECKSQSNYTVANCPDASHHVQQEQVKPTCKQARPVYCKSKYIVAVNLLPALEVSATAFALTPRFRAEILKYRQAATAAKAVQRNFIVRRGENCQHAGKRMLASHWPRCLASYLNASKLREIRTTCCRVRQPRQNFFFKVSRTGSLCHASYRPCTRLAAYAGCQRTLLTLCTTKSLSSKRKKRSPVLIACSLHHTM</sequence>
<evidence type="ECO:0000313" key="2">
    <source>
        <dbReference type="Proteomes" id="UP000887013"/>
    </source>
</evidence>
<dbReference type="Proteomes" id="UP000887013">
    <property type="component" value="Unassembled WGS sequence"/>
</dbReference>
<keyword evidence="2" id="KW-1185">Reference proteome</keyword>
<comment type="caution">
    <text evidence="1">The sequence shown here is derived from an EMBL/GenBank/DDBJ whole genome shotgun (WGS) entry which is preliminary data.</text>
</comment>
<proteinExistence type="predicted"/>
<dbReference type="AlphaFoldDB" id="A0A8X6TLT6"/>
<dbReference type="EMBL" id="BMAW01059986">
    <property type="protein sequence ID" value="GFT23955.1"/>
    <property type="molecule type" value="Genomic_DNA"/>
</dbReference>
<evidence type="ECO:0000313" key="1">
    <source>
        <dbReference type="EMBL" id="GFT23955.1"/>
    </source>
</evidence>
<name>A0A8X6TLT6_NEPPI</name>
<gene>
    <name evidence="1" type="ORF">NPIL_53311</name>
</gene>